<keyword evidence="12" id="KW-1185">Reference proteome</keyword>
<evidence type="ECO:0000256" key="5">
    <source>
        <dbReference type="ARBA" id="ARBA00022917"/>
    </source>
</evidence>
<dbReference type="GeneID" id="15805201"/>
<evidence type="ECO:0000313" key="12">
    <source>
        <dbReference type="Proteomes" id="UP000031512"/>
    </source>
</evidence>
<dbReference type="InterPro" id="IPR009080">
    <property type="entry name" value="tRNAsynth_Ia_anticodon-bd"/>
</dbReference>
<name>L1LAJ0_THEEQ</name>
<dbReference type="InterPro" id="IPR015413">
    <property type="entry name" value="Methionyl/Leucyl_tRNA_Synth"/>
</dbReference>
<gene>
    <name evidence="11" type="ORF">BEWA_047980</name>
</gene>
<dbReference type="SUPFAM" id="SSF52374">
    <property type="entry name" value="Nucleotidylyl transferase"/>
    <property type="match status" value="1"/>
</dbReference>
<feature type="compositionally biased region" description="Polar residues" evidence="8">
    <location>
        <begin position="1208"/>
        <end position="1220"/>
    </location>
</feature>
<feature type="domain" description="Methionyl/Leucyl tRNA synthetase" evidence="9">
    <location>
        <begin position="1590"/>
        <end position="1787"/>
    </location>
</feature>
<feature type="domain" description="Methionyl/Leucyl tRNA synthetase" evidence="9">
    <location>
        <begin position="1439"/>
        <end position="1581"/>
    </location>
</feature>
<dbReference type="GO" id="GO:0016798">
    <property type="term" value="F:hydrolase activity, acting on glycosyl bonds"/>
    <property type="evidence" value="ECO:0007669"/>
    <property type="project" value="UniProtKB-KW"/>
</dbReference>
<dbReference type="FunFam" id="2.170.220.10:FF:000002">
    <property type="entry name" value="Methionine--tRNA ligase"/>
    <property type="match status" value="1"/>
</dbReference>
<evidence type="ECO:0000256" key="1">
    <source>
        <dbReference type="ARBA" id="ARBA00012838"/>
    </source>
</evidence>
<proteinExistence type="predicted"/>
<dbReference type="InterPro" id="IPR041872">
    <property type="entry name" value="Anticodon_Met"/>
</dbReference>
<dbReference type="PANTHER" id="PTHR43326">
    <property type="entry name" value="METHIONYL-TRNA SYNTHETASE"/>
    <property type="match status" value="1"/>
</dbReference>
<organism evidence="11 12">
    <name type="scientific">Theileria equi strain WA</name>
    <dbReference type="NCBI Taxonomy" id="1537102"/>
    <lineage>
        <taxon>Eukaryota</taxon>
        <taxon>Sar</taxon>
        <taxon>Alveolata</taxon>
        <taxon>Apicomplexa</taxon>
        <taxon>Aconoidasida</taxon>
        <taxon>Piroplasmida</taxon>
        <taxon>Theileriidae</taxon>
        <taxon>Theileria</taxon>
    </lineage>
</organism>
<comment type="caution">
    <text evidence="11">The sequence shown here is derived from an EMBL/GenBank/DDBJ whole genome shotgun (WGS) entry which is preliminary data.</text>
</comment>
<dbReference type="PANTHER" id="PTHR43326:SF2">
    <property type="entry name" value="METHIONINE--TRNA LIGASE"/>
    <property type="match status" value="1"/>
</dbReference>
<evidence type="ECO:0000259" key="10">
    <source>
        <dbReference type="Pfam" id="PF19303"/>
    </source>
</evidence>
<evidence type="ECO:0000256" key="6">
    <source>
        <dbReference type="ARBA" id="ARBA00023146"/>
    </source>
</evidence>
<dbReference type="SUPFAM" id="SSF47323">
    <property type="entry name" value="Anticodon-binding domain of a subclass of class I aminoacyl-tRNA synthetases"/>
    <property type="match status" value="1"/>
</dbReference>
<keyword evidence="6 11" id="KW-0030">Aminoacyl-tRNA synthetase</keyword>
<dbReference type="GO" id="GO:0004825">
    <property type="term" value="F:methionine-tRNA ligase activity"/>
    <property type="evidence" value="ECO:0007669"/>
    <property type="project" value="UniProtKB-EC"/>
</dbReference>
<dbReference type="eggNOG" id="KOG0436">
    <property type="taxonomic scope" value="Eukaryota"/>
</dbReference>
<evidence type="ECO:0000313" key="11">
    <source>
        <dbReference type="EMBL" id="EKX72331.1"/>
    </source>
</evidence>
<dbReference type="STRING" id="1537102.L1LAJ0"/>
<evidence type="ECO:0000259" key="9">
    <source>
        <dbReference type="Pfam" id="PF09334"/>
    </source>
</evidence>
<keyword evidence="11" id="KW-0378">Hydrolase</keyword>
<dbReference type="NCBIfam" id="TIGR00398">
    <property type="entry name" value="metG"/>
    <property type="match status" value="1"/>
</dbReference>
<dbReference type="GO" id="GO:0006431">
    <property type="term" value="P:methionyl-tRNA aminoacylation"/>
    <property type="evidence" value="ECO:0007669"/>
    <property type="project" value="InterPro"/>
</dbReference>
<dbReference type="RefSeq" id="XP_004831783.1">
    <property type="nucleotide sequence ID" value="XM_004831726.1"/>
</dbReference>
<evidence type="ECO:0000256" key="8">
    <source>
        <dbReference type="SAM" id="MobiDB-lite"/>
    </source>
</evidence>
<dbReference type="EMBL" id="ACOU01000007">
    <property type="protein sequence ID" value="EKX72331.1"/>
    <property type="molecule type" value="Genomic_DNA"/>
</dbReference>
<dbReference type="InterPro" id="IPR014758">
    <property type="entry name" value="Met-tRNA_synth"/>
</dbReference>
<keyword evidence="2 11" id="KW-0436">Ligase</keyword>
<feature type="compositionally biased region" description="Low complexity" evidence="8">
    <location>
        <begin position="1197"/>
        <end position="1207"/>
    </location>
</feature>
<dbReference type="PRINTS" id="PR01041">
    <property type="entry name" value="TRNASYNTHMET"/>
</dbReference>
<keyword evidence="11" id="KW-0326">Glycosidase</keyword>
<dbReference type="Pfam" id="PF19303">
    <property type="entry name" value="Anticodon_3"/>
    <property type="match status" value="1"/>
</dbReference>
<dbReference type="OrthoDB" id="5844513at2759"/>
<dbReference type="Gene3D" id="1.10.730.10">
    <property type="entry name" value="Isoleucyl-tRNA Synthetase, Domain 1"/>
    <property type="match status" value="1"/>
</dbReference>
<accession>L1LAJ0</accession>
<dbReference type="CDD" id="cd00814">
    <property type="entry name" value="MetRS_core"/>
    <property type="match status" value="1"/>
</dbReference>
<dbReference type="GO" id="GO:0005524">
    <property type="term" value="F:ATP binding"/>
    <property type="evidence" value="ECO:0007669"/>
    <property type="project" value="UniProtKB-KW"/>
</dbReference>
<evidence type="ECO:0000256" key="7">
    <source>
        <dbReference type="ARBA" id="ARBA00030904"/>
    </source>
</evidence>
<dbReference type="VEuPathDB" id="PiroplasmaDB:BEWA_047980"/>
<dbReference type="Pfam" id="PF09334">
    <property type="entry name" value="tRNA-synt_1g"/>
    <property type="match status" value="2"/>
</dbReference>
<feature type="compositionally biased region" description="Polar residues" evidence="8">
    <location>
        <begin position="1154"/>
        <end position="1165"/>
    </location>
</feature>
<dbReference type="InterPro" id="IPR023457">
    <property type="entry name" value="Met-tRNA_synth_2"/>
</dbReference>
<dbReference type="Gene3D" id="3.40.50.620">
    <property type="entry name" value="HUPs"/>
    <property type="match status" value="1"/>
</dbReference>
<reference evidence="11 12" key="1">
    <citation type="journal article" date="2012" name="BMC Genomics">
        <title>Comparative genomic analysis and phylogenetic position of Theileria equi.</title>
        <authorList>
            <person name="Kappmeyer L.S."/>
            <person name="Thiagarajan M."/>
            <person name="Herndon D.R."/>
            <person name="Ramsay J.D."/>
            <person name="Caler E."/>
            <person name="Djikeng A."/>
            <person name="Gillespie J.J."/>
            <person name="Lau A.O."/>
            <person name="Roalson E.H."/>
            <person name="Silva J.C."/>
            <person name="Silva M.G."/>
            <person name="Suarez C.E."/>
            <person name="Ueti M.W."/>
            <person name="Nene V.M."/>
            <person name="Mealey R.H."/>
            <person name="Knowles D.P."/>
            <person name="Brayton K.A."/>
        </authorList>
    </citation>
    <scope>NUCLEOTIDE SEQUENCE [LARGE SCALE GENOMIC DNA]</scope>
    <source>
        <strain evidence="11 12">WA</strain>
    </source>
</reference>
<feature type="domain" description="Methionyl-tRNA synthetase anticodon-binding" evidence="10">
    <location>
        <begin position="1842"/>
        <end position="1932"/>
    </location>
</feature>
<dbReference type="Gene3D" id="2.170.220.10">
    <property type="match status" value="1"/>
</dbReference>
<evidence type="ECO:0000256" key="3">
    <source>
        <dbReference type="ARBA" id="ARBA00022741"/>
    </source>
</evidence>
<keyword evidence="5" id="KW-0648">Protein biosynthesis</keyword>
<sequence>MSINAGIDIKKKCSGKCIDNPLIKATKYEVKNATNYEYCSHSKIFTWIRELSYGGEPLQIESGGSHKPFTSEYYQLEEVTTYYSSLYDNGKTTIKVPLVIGTKEYSTGSYKWYENTSNNIVWRKIDPKESSNFPVTAADTVDQKFTQKLNNLTCILHKLHKIDLKITLRVYDCSVCGKAKVKIGEDTLPGELNIYKKFEHTPQYKTGDKYHLFYGYNEVRYENSRRNNPWTNFSISYDDNVKGITVYYWDGDSDRKNPLLINIGLTSGTSQWYENVSRDERNTSWRLVSEQVIGKLSEQHHLRDRLHLLNCHFNSVVQIKFGVTGCHVPKDGGHPERVRAVYNGELGKYPEFSAYEYISNKGFEGKPFYVSDFYCDGKKQNFPPGYLSFKKVSKLTYYVGTGDPYNPFLMYLESDDHNDKKWFKRTNGDTWEESTNEKEFQGKDPSQVIQHLDKTFENIKWTLGLKDIGKAPTSGLQLDIRVTPHGNKEEEVYYDDTSPETRNIPIKVTKGTDDLQKGFFKNSHKPHTYKDTFVVKHFLKDGDKIGAGIQRDVGDFFVYFWQGAPSEPILLGIKKQNEDHKYYGKNGTKRGLSWLTGQVDRMDKQQALDSQNCYINNAIPVELTNPTNLLQFWCQDKPGCLKGKKITVVQSNHNLELPSGANDIYTVDSYKIPPNTKVSRVTYEKKDTDITPPYDENISNLRIYKWKGSNIPLLVEFVKEGGKGSVFFENIGKSMPHTKWRRIEDSKDFYDNIGSISTFTENFTKKLNEINCYLNDAVTLDLTKTNSEAISKKSPSSGNNRYCCTYHEKQNDGKGGNISVNNGPVPFNGDSIKYYKHEVTSGIPVAGVYYQDGSDLRKRIKIPGLENPRNYSVKVYSFYCAGNDPKLIYVDSSVHNVTGWYGKGSDDIWKKALRGVDDPDNIKDCQSWTQLNDELRERGCKDYGPCTADSTQHSYKEQDAVLGTKGKNNELCVPEGDKKEPALKSAASGLDDKGPGVGGFDGKIQTNTERGLLSLSYVLAQTLGKTLLEKAGDAALNLMASSLKDTVTHNSASLQLPNVGDVQPSGNTQQRGTFLKTDTSFPTNPGSSYSGGTGPGSQQPGEAPSPQLDPTASRGPTPGPQGPGNREPNGEVFGPGEPGTDPVVGSVTEDAQARVSSATPSTVDCSESAGGLDPDAPVPEDEPPKEAQTTEVDGGHTPSTPTTVTQTEASSEAKYSTLQSPTATSPTDDQTAATTSPTDDQTAATTSPTDDQTAATTSPTDDQTAATTSPTDDQTAATTTTEEPHTSTQTPPIQQPQPALPKTEAEVKPVPTTITTTQVPPPDDKSSTSTTNILVSTGSTITTEASAPGDAQAFAEIPIATGLGIWSISGISSGTLTGAGGFTGFGWDLKYIEALNIDLKMYKNLSRYLSNLATQNILKNCTSHLSFSSKASNKGSEFFITSAIAYTNGLPHIGHAYEAICCDVLARFHRLTGKRVIFSTGTDEHGQKVDQKAQSQGKAPIEVCDFYSNAFVELYKKLQIMYDDFVRTTEERHHTIARSLWSTVAEIGDIYSGTYKGWYSVREERFIPGAEAKLTNFCDPCTGVQYQQVEEPSYFFVMEKYRKRLVEHIETHPDFIMPERTRNEILSRLQNKLDDLSISRTTFSWGIPVPGDDKHVMYVWFDALSNYVTASKTASIWPPDVQVIGKDIAWFHCVIWPCMLMALGKELPRTIFSHGFIQSSDGRKMSKSLGNVMDMDFLLGTFGVESLRYYLIRSSIFGADVSFDLDSLVDLYNADLADVIGNLVHRVTSLCTKYCDGKIPEPVQVRIKKPIDTMQILENCISSMENQNLQGFIVHVIGGFKECNAYLTQMAPWSCNDPIYRSAYIRILLESIYFLAHLLQPVLPNASLSIFEKFGSKQKCLSELVHTFDNLQQGVNVTVGEVLFKKLEKAKQE</sequence>
<feature type="region of interest" description="Disordered" evidence="8">
    <location>
        <begin position="1312"/>
        <end position="1331"/>
    </location>
</feature>
<keyword evidence="4" id="KW-0067">ATP-binding</keyword>
<evidence type="ECO:0000256" key="2">
    <source>
        <dbReference type="ARBA" id="ARBA00022598"/>
    </source>
</evidence>
<keyword evidence="3" id="KW-0547">Nucleotide-binding</keyword>
<dbReference type="InterPro" id="IPR033911">
    <property type="entry name" value="MetRS_core"/>
</dbReference>
<feature type="compositionally biased region" description="Low complexity" evidence="8">
    <location>
        <begin position="1221"/>
        <end position="1292"/>
    </location>
</feature>
<dbReference type="InterPro" id="IPR014729">
    <property type="entry name" value="Rossmann-like_a/b/a_fold"/>
</dbReference>
<dbReference type="EC" id="6.1.1.10" evidence="1"/>
<protein>
    <recommendedName>
        <fullName evidence="1">methionine--tRNA ligase</fullName>
        <ecNumber evidence="1">6.1.1.10</ecNumber>
    </recommendedName>
    <alternativeName>
        <fullName evidence="7">Methionyl-tRNA synthetase</fullName>
    </alternativeName>
</protein>
<feature type="compositionally biased region" description="Polar residues" evidence="8">
    <location>
        <begin position="1064"/>
        <end position="1081"/>
    </location>
</feature>
<evidence type="ECO:0000256" key="4">
    <source>
        <dbReference type="ARBA" id="ARBA00022840"/>
    </source>
</evidence>
<feature type="region of interest" description="Disordered" evidence="8">
    <location>
        <begin position="1055"/>
        <end position="1307"/>
    </location>
</feature>
<dbReference type="Proteomes" id="UP000031512">
    <property type="component" value="Unassembled WGS sequence"/>
</dbReference>
<dbReference type="KEGG" id="beq:BEWA_047980"/>